<evidence type="ECO:0000313" key="1">
    <source>
        <dbReference type="EMBL" id="KAB2609334.1"/>
    </source>
</evidence>
<dbReference type="Proteomes" id="UP000327157">
    <property type="component" value="Chromosome 14"/>
</dbReference>
<organism evidence="1 2">
    <name type="scientific">Pyrus ussuriensis x Pyrus communis</name>
    <dbReference type="NCBI Taxonomy" id="2448454"/>
    <lineage>
        <taxon>Eukaryota</taxon>
        <taxon>Viridiplantae</taxon>
        <taxon>Streptophyta</taxon>
        <taxon>Embryophyta</taxon>
        <taxon>Tracheophyta</taxon>
        <taxon>Spermatophyta</taxon>
        <taxon>Magnoliopsida</taxon>
        <taxon>eudicotyledons</taxon>
        <taxon>Gunneridae</taxon>
        <taxon>Pentapetalae</taxon>
        <taxon>rosids</taxon>
        <taxon>fabids</taxon>
        <taxon>Rosales</taxon>
        <taxon>Rosaceae</taxon>
        <taxon>Amygdaloideae</taxon>
        <taxon>Maleae</taxon>
        <taxon>Pyrus</taxon>
    </lineage>
</organism>
<gene>
    <name evidence="1" type="ORF">D8674_012502</name>
</gene>
<dbReference type="EMBL" id="SMOL01000553">
    <property type="protein sequence ID" value="KAB2609334.1"/>
    <property type="molecule type" value="Genomic_DNA"/>
</dbReference>
<keyword evidence="2" id="KW-1185">Reference proteome</keyword>
<comment type="caution">
    <text evidence="1">The sequence shown here is derived from an EMBL/GenBank/DDBJ whole genome shotgun (WGS) entry which is preliminary data.</text>
</comment>
<name>A0A5N5GF46_9ROSA</name>
<sequence length="479" mass="54062">MPGAAVNQVWTRENTAALMGLKELKEYTVQLASSAGYIDAPVDETVFDVDKDIDNLLPIEVKEQRLSNLLQSLMAYGLLAYVFWLNMDPDCCGAFPLLNMLLVLVRQYFLPKFFKRAHLQDLDAAECEEALSITFNLPLEFKSQVLRFIQKVTLLRLMAEAGLQWVQALGCEFVIEEIHPVGYCARPSEFMTIETRSVKKKTIMGKSTTDLPVQGLGQDLPQAQNLIIVALPEATRLAFAWYINLSPNAIQRMEMSVSSLARMAQASDESPMEYLTRFKSTKNWCRVPLPEVEFVRIALNGLNVEYKKKFLGNPTVSYALAESENPQYVIVDAAEIMIDKPYVCKALAQVSPKDAKTRSVAEEMSKTSITKVDAIFDQLLVAKIIKFRPGHNIPKAKELKGKTYCKYHNSNKHATNNCVVFQDAIQNWIEKSKLKFQEKQMAVDVNPFPSTTIGMVDAHLCKNKGKGKTEYVPVQHFRK</sequence>
<reference evidence="1 2" key="1">
    <citation type="submission" date="2019-09" db="EMBL/GenBank/DDBJ databases">
        <authorList>
            <person name="Ou C."/>
        </authorList>
    </citation>
    <scope>NUCLEOTIDE SEQUENCE [LARGE SCALE GENOMIC DNA]</scope>
    <source>
        <strain evidence="1">S2</strain>
        <tissue evidence="1">Leaf</tissue>
    </source>
</reference>
<proteinExistence type="predicted"/>
<dbReference type="OrthoDB" id="1740768at2759"/>
<evidence type="ECO:0000313" key="2">
    <source>
        <dbReference type="Proteomes" id="UP000327157"/>
    </source>
</evidence>
<reference evidence="1 2" key="3">
    <citation type="submission" date="2019-11" db="EMBL/GenBank/DDBJ databases">
        <title>A de novo genome assembly of a pear dwarfing rootstock.</title>
        <authorList>
            <person name="Wang F."/>
            <person name="Wang J."/>
            <person name="Li S."/>
            <person name="Zhang Y."/>
            <person name="Fang M."/>
            <person name="Ma L."/>
            <person name="Zhao Y."/>
            <person name="Jiang S."/>
        </authorList>
    </citation>
    <scope>NUCLEOTIDE SEQUENCE [LARGE SCALE GENOMIC DNA]</scope>
    <source>
        <strain evidence="1">S2</strain>
        <tissue evidence="1">Leaf</tissue>
    </source>
</reference>
<dbReference type="AlphaFoldDB" id="A0A5N5GF46"/>
<accession>A0A5N5GF46</accession>
<protein>
    <submittedName>
        <fullName evidence="1">Boron transporter 2</fullName>
    </submittedName>
</protein>
<reference evidence="2" key="2">
    <citation type="submission" date="2019-10" db="EMBL/GenBank/DDBJ databases">
        <title>A de novo genome assembly of a pear dwarfing rootstock.</title>
        <authorList>
            <person name="Wang F."/>
            <person name="Wang J."/>
            <person name="Li S."/>
            <person name="Zhang Y."/>
            <person name="Fang M."/>
            <person name="Ma L."/>
            <person name="Zhao Y."/>
            <person name="Jiang S."/>
        </authorList>
    </citation>
    <scope>NUCLEOTIDE SEQUENCE [LARGE SCALE GENOMIC DNA]</scope>
</reference>